<protein>
    <submittedName>
        <fullName evidence="1">Uncharacterized protein</fullName>
    </submittedName>
</protein>
<organism evidence="1">
    <name type="scientific">Paenibacillus sp. SYP-B3998</name>
    <dbReference type="NCBI Taxonomy" id="2678564"/>
    <lineage>
        <taxon>Bacteria</taxon>
        <taxon>Bacillati</taxon>
        <taxon>Bacillota</taxon>
        <taxon>Bacilli</taxon>
        <taxon>Bacillales</taxon>
        <taxon>Paenibacillaceae</taxon>
        <taxon>Paenibacillus</taxon>
    </lineage>
</organism>
<reference evidence="1" key="1">
    <citation type="submission" date="2020-02" db="EMBL/GenBank/DDBJ databases">
        <authorList>
            <person name="Shen X.-R."/>
            <person name="Zhang Y.-X."/>
        </authorList>
    </citation>
    <scope>NUCLEOTIDE SEQUENCE</scope>
    <source>
        <strain evidence="1">SYP-B3998</strain>
    </source>
</reference>
<gene>
    <name evidence="1" type="ORF">GK047_14640</name>
</gene>
<sequence length="185" mass="21075">MKSNKFGLLISLLLFLIFIVLSLLFQSITYLYIASIGPLLIVPFLPDFRSNQFINPNQAKGAVRLIKMENAEAADSDLLVILFEPGYVKWKRGKLFFNLEDVMKDVYVKPNPFAASLTVLKYDLQYNANKKNWIGINLTQLEQRTTQLSYTTNEINRLVIRMSDLNELLRLPQTKPTSAGRSLGA</sequence>
<dbReference type="AlphaFoldDB" id="A0A6G3ZZX9"/>
<dbReference type="RefSeq" id="WP_163947785.1">
    <property type="nucleotide sequence ID" value="NZ_JAAIKC010000004.1"/>
</dbReference>
<name>A0A6G3ZZX9_9BACL</name>
<evidence type="ECO:0000313" key="1">
    <source>
        <dbReference type="EMBL" id="NEW07244.1"/>
    </source>
</evidence>
<accession>A0A6G3ZZX9</accession>
<proteinExistence type="predicted"/>
<comment type="caution">
    <text evidence="1">The sequence shown here is derived from an EMBL/GenBank/DDBJ whole genome shotgun (WGS) entry which is preliminary data.</text>
</comment>
<dbReference type="EMBL" id="JAAIKC010000004">
    <property type="protein sequence ID" value="NEW07244.1"/>
    <property type="molecule type" value="Genomic_DNA"/>
</dbReference>